<dbReference type="EMBL" id="BAAAHQ010000025">
    <property type="protein sequence ID" value="GAA0939974.1"/>
    <property type="molecule type" value="Genomic_DNA"/>
</dbReference>
<accession>A0ABN1QAK2</accession>
<name>A0ABN1QAK2_9ACTN</name>
<evidence type="ECO:0008006" key="3">
    <source>
        <dbReference type="Google" id="ProtNLM"/>
    </source>
</evidence>
<dbReference type="Pfam" id="PF11066">
    <property type="entry name" value="DUF2867"/>
    <property type="match status" value="1"/>
</dbReference>
<keyword evidence="2" id="KW-1185">Reference proteome</keyword>
<dbReference type="Proteomes" id="UP001501578">
    <property type="component" value="Unassembled WGS sequence"/>
</dbReference>
<sequence length="194" mass="21841">MKLPKTAHTAHAWRIHELTPDFRVQDVWSFRTPGAGPGDFPAMLTAMRATGGLRDQSRPVRLLFALRWRIGALLGWDDPARAAASLRERLPADLRRAPRGHDSPGLPLKALYELRTESARELANRTGHCVMHLGWAPAADGHELRMAVLVKPRGRFGRLYMAAIAPFRHLIVYPALTRRWERAWREHATAGGAR</sequence>
<dbReference type="RefSeq" id="WP_343952550.1">
    <property type="nucleotide sequence ID" value="NZ_BAAAHQ010000025.1"/>
</dbReference>
<proteinExistence type="predicted"/>
<protein>
    <recommendedName>
        <fullName evidence="3">DUF2867 domain-containing protein</fullName>
    </recommendedName>
</protein>
<dbReference type="InterPro" id="IPR021295">
    <property type="entry name" value="DUF2867"/>
</dbReference>
<comment type="caution">
    <text evidence="1">The sequence shown here is derived from an EMBL/GenBank/DDBJ whole genome shotgun (WGS) entry which is preliminary data.</text>
</comment>
<evidence type="ECO:0000313" key="2">
    <source>
        <dbReference type="Proteomes" id="UP001501578"/>
    </source>
</evidence>
<gene>
    <name evidence="1" type="ORF">GCM10009560_51080</name>
</gene>
<evidence type="ECO:0000313" key="1">
    <source>
        <dbReference type="EMBL" id="GAA0939974.1"/>
    </source>
</evidence>
<reference evidence="1 2" key="1">
    <citation type="journal article" date="2019" name="Int. J. Syst. Evol. Microbiol.">
        <title>The Global Catalogue of Microorganisms (GCM) 10K type strain sequencing project: providing services to taxonomists for standard genome sequencing and annotation.</title>
        <authorList>
            <consortium name="The Broad Institute Genomics Platform"/>
            <consortium name="The Broad Institute Genome Sequencing Center for Infectious Disease"/>
            <person name="Wu L."/>
            <person name="Ma J."/>
        </authorList>
    </citation>
    <scope>NUCLEOTIDE SEQUENCE [LARGE SCALE GENOMIC DNA]</scope>
    <source>
        <strain evidence="1 2">JCM 11136</strain>
    </source>
</reference>
<organism evidence="1 2">
    <name type="scientific">Nonomuraea longicatena</name>
    <dbReference type="NCBI Taxonomy" id="83682"/>
    <lineage>
        <taxon>Bacteria</taxon>
        <taxon>Bacillati</taxon>
        <taxon>Actinomycetota</taxon>
        <taxon>Actinomycetes</taxon>
        <taxon>Streptosporangiales</taxon>
        <taxon>Streptosporangiaceae</taxon>
        <taxon>Nonomuraea</taxon>
    </lineage>
</organism>